<name>A0A8H5K5T6_9HYPO</name>
<keyword evidence="1" id="KW-0223">Dioxygenase</keyword>
<comment type="caution">
    <text evidence="1">The sequence shown here is derived from an EMBL/GenBank/DDBJ whole genome shotgun (WGS) entry which is preliminary data.</text>
</comment>
<gene>
    <name evidence="1" type="ORF">FNAPI_441</name>
</gene>
<dbReference type="EMBL" id="JAAOAO010000016">
    <property type="protein sequence ID" value="KAF5567867.1"/>
    <property type="molecule type" value="Genomic_DNA"/>
</dbReference>
<sequence length="83" mass="8861">MANQVNGSAGNVTTTGLARMKSSVLPSRLLGVCQMISSDGQVTVYKAVSRVGYVEDHQNPVEFMQKEENGIGKFGPASDKLMV</sequence>
<protein>
    <submittedName>
        <fullName evidence="1">Phytanoyl dioxygenase</fullName>
    </submittedName>
</protein>
<evidence type="ECO:0000313" key="2">
    <source>
        <dbReference type="Proteomes" id="UP000574317"/>
    </source>
</evidence>
<dbReference type="GO" id="GO:0051213">
    <property type="term" value="F:dioxygenase activity"/>
    <property type="evidence" value="ECO:0007669"/>
    <property type="project" value="UniProtKB-KW"/>
</dbReference>
<accession>A0A8H5K5T6</accession>
<evidence type="ECO:0000313" key="1">
    <source>
        <dbReference type="EMBL" id="KAF5567867.1"/>
    </source>
</evidence>
<dbReference type="Proteomes" id="UP000574317">
    <property type="component" value="Unassembled WGS sequence"/>
</dbReference>
<dbReference type="AlphaFoldDB" id="A0A8H5K5T6"/>
<proteinExistence type="predicted"/>
<keyword evidence="1" id="KW-0560">Oxidoreductase</keyword>
<organism evidence="1 2">
    <name type="scientific">Fusarium napiforme</name>
    <dbReference type="NCBI Taxonomy" id="42672"/>
    <lineage>
        <taxon>Eukaryota</taxon>
        <taxon>Fungi</taxon>
        <taxon>Dikarya</taxon>
        <taxon>Ascomycota</taxon>
        <taxon>Pezizomycotina</taxon>
        <taxon>Sordariomycetes</taxon>
        <taxon>Hypocreomycetidae</taxon>
        <taxon>Hypocreales</taxon>
        <taxon>Nectriaceae</taxon>
        <taxon>Fusarium</taxon>
        <taxon>Fusarium fujikuroi species complex</taxon>
    </lineage>
</organism>
<reference evidence="1 2" key="1">
    <citation type="submission" date="2020-05" db="EMBL/GenBank/DDBJ databases">
        <title>Identification and distribution of gene clusters putatively required for synthesis of sphingolipid metabolism inhibitors in phylogenetically diverse species of the filamentous fungus Fusarium.</title>
        <authorList>
            <person name="Kim H.-S."/>
            <person name="Busman M."/>
            <person name="Brown D.W."/>
            <person name="Divon H."/>
            <person name="Uhlig S."/>
            <person name="Proctor R.H."/>
        </authorList>
    </citation>
    <scope>NUCLEOTIDE SEQUENCE [LARGE SCALE GENOMIC DNA]</scope>
    <source>
        <strain evidence="1 2">NRRL 25196</strain>
    </source>
</reference>
<keyword evidence="2" id="KW-1185">Reference proteome</keyword>